<protein>
    <recommendedName>
        <fullName evidence="1">DUF5641 domain-containing protein</fullName>
    </recommendedName>
</protein>
<feature type="domain" description="DUF5641" evidence="1">
    <location>
        <begin position="585"/>
        <end position="671"/>
    </location>
</feature>
<dbReference type="PANTHER" id="PTHR47331:SF1">
    <property type="entry name" value="GAG-LIKE PROTEIN"/>
    <property type="match status" value="1"/>
</dbReference>
<organism evidence="2 3">
    <name type="scientific">Phlebotomus papatasi</name>
    <name type="common">Sandfly</name>
    <dbReference type="NCBI Taxonomy" id="29031"/>
    <lineage>
        <taxon>Eukaryota</taxon>
        <taxon>Metazoa</taxon>
        <taxon>Ecdysozoa</taxon>
        <taxon>Arthropoda</taxon>
        <taxon>Hexapoda</taxon>
        <taxon>Insecta</taxon>
        <taxon>Pterygota</taxon>
        <taxon>Neoptera</taxon>
        <taxon>Endopterygota</taxon>
        <taxon>Diptera</taxon>
        <taxon>Nematocera</taxon>
        <taxon>Psychodoidea</taxon>
        <taxon>Psychodidae</taxon>
        <taxon>Phlebotomus</taxon>
        <taxon>Phlebotomus</taxon>
    </lineage>
</organism>
<keyword evidence="3" id="KW-1185">Reference proteome</keyword>
<dbReference type="Pfam" id="PF18701">
    <property type="entry name" value="DUF5641"/>
    <property type="match status" value="1"/>
</dbReference>
<dbReference type="InterPro" id="IPR005312">
    <property type="entry name" value="DUF1759"/>
</dbReference>
<name>A0A1B0DGD5_PHLPP</name>
<dbReference type="PANTHER" id="PTHR47331">
    <property type="entry name" value="PHD-TYPE DOMAIN-CONTAINING PROTEIN"/>
    <property type="match status" value="1"/>
</dbReference>
<accession>A0A1B0DGD5</accession>
<dbReference type="AlphaFoldDB" id="A0A1B0DGD5"/>
<dbReference type="Pfam" id="PF03564">
    <property type="entry name" value="DUF1759"/>
    <property type="match status" value="1"/>
</dbReference>
<sequence>MPSIRRRGGIVSAVTRVENYLNDFNHEELSIGGNKILKDQLKLVKAMKEKYAEVHQDIISEIHDGERVLVENTQQQAFNVRCDQLIATLEDLLDNIPEDSEAEDDSDEEEDSEEASVDTKDFVTVMREMMKQADKRHSKEMKQHRLQMEQLISSFSSNSSANVTKLPHISLPKFDGRFSEWISFKNRFQSSVTRHPNISPVQKLDYLMSALSGDAEALVKNLPLTGPNFEVAWELLTSKFERKNEIVGDHVRAFYNVARITSFNSQSINRLYNTVSGSVMAVDAMKISQRDPWLIHYVVDRLDSESKISGPLSTPPRVYLAKAMVDVFTRNREKISCRILLDGGAQVCVMTTNLYQRLKLPKSPSDVSILGVGHLPSQVKYKVTATITSRLTDDTFTFPCYVLPKIAGDIPNWPTDLREIQIPPNIQLADPSWAQSQPVDLLVGGDPYWSSFLNHSISLGQGKPHLRETVFGYVVVGEHHSQPSPVSNVFHVSAESSLDDALKRFWEVENIPEEMSPTDEHKMAEDHFVRTHKRTPDGRFQVQLPFKQSPDNLGSSRTQAVRQFLSTERQFEKKPEMKALYTEARLQEFAKKWRLQYLNTLQQRPKWRISEKNLIPDEVVLFLDESNREGAKWVLGRIEAVHPGTDGRVRVVTVRTAKGSYRRPITKIARLPRKDDYSAPGEQPGEECLCCICNGSEKSKNAVTAAVQNL</sequence>
<dbReference type="VEuPathDB" id="VectorBase:PPAPM1_005811"/>
<dbReference type="InterPro" id="IPR040676">
    <property type="entry name" value="DUF5641"/>
</dbReference>
<evidence type="ECO:0000313" key="3">
    <source>
        <dbReference type="Proteomes" id="UP000092462"/>
    </source>
</evidence>
<dbReference type="CDD" id="cd00303">
    <property type="entry name" value="retropepsin_like"/>
    <property type="match status" value="1"/>
</dbReference>
<dbReference type="EnsemblMetazoa" id="PPAI007096-RA">
    <property type="protein sequence ID" value="PPAI007096-PA"/>
    <property type="gene ID" value="PPAI007096"/>
</dbReference>
<dbReference type="VEuPathDB" id="VectorBase:PPAI007096"/>
<evidence type="ECO:0000313" key="2">
    <source>
        <dbReference type="EnsemblMetazoa" id="PPAI007096-PA"/>
    </source>
</evidence>
<reference evidence="2" key="1">
    <citation type="submission" date="2022-08" db="UniProtKB">
        <authorList>
            <consortium name="EnsemblMetazoa"/>
        </authorList>
    </citation>
    <scope>IDENTIFICATION</scope>
    <source>
        <strain evidence="2">Israel</strain>
    </source>
</reference>
<evidence type="ECO:0000259" key="1">
    <source>
        <dbReference type="Pfam" id="PF18701"/>
    </source>
</evidence>
<dbReference type="Proteomes" id="UP000092462">
    <property type="component" value="Unassembled WGS sequence"/>
</dbReference>
<proteinExistence type="predicted"/>
<dbReference type="VEuPathDB" id="VectorBase:PPAPM1_003793"/>
<dbReference type="EMBL" id="AJVK01059537">
    <property type="status" value="NOT_ANNOTATED_CDS"/>
    <property type="molecule type" value="Genomic_DNA"/>
</dbReference>